<evidence type="ECO:0000313" key="2">
    <source>
        <dbReference type="Proteomes" id="UP001249851"/>
    </source>
</evidence>
<sequence>MKKTLEDEDGDLVPLRKNVIDEDCDIITIDIGATVLQKCQVNVTMNSHLFKHGNDAVIVRELDWLKSEMPVGVGDFCWTKKDQDAVKETTVILAADGTVGNKTIFNEKFSAGVKVVFAFILVCAIIDVSQGSFIDASASAIGQEHVSKFQVSVPSLKWRGSVSVADPVEGQKSPGGAGFKYQ</sequence>
<proteinExistence type="predicted"/>
<protein>
    <submittedName>
        <fullName evidence="1">Methyltransferase-like protein 22</fullName>
    </submittedName>
</protein>
<reference evidence="1" key="1">
    <citation type="journal article" date="2023" name="G3 (Bethesda)">
        <title>Whole genome assembly and annotation of the endangered Caribbean coral Acropora cervicornis.</title>
        <authorList>
            <person name="Selwyn J.D."/>
            <person name="Vollmer S.V."/>
        </authorList>
    </citation>
    <scope>NUCLEOTIDE SEQUENCE</scope>
    <source>
        <strain evidence="1">K2</strain>
    </source>
</reference>
<evidence type="ECO:0000313" key="1">
    <source>
        <dbReference type="EMBL" id="KAK2571940.1"/>
    </source>
</evidence>
<organism evidence="1 2">
    <name type="scientific">Acropora cervicornis</name>
    <name type="common">Staghorn coral</name>
    <dbReference type="NCBI Taxonomy" id="6130"/>
    <lineage>
        <taxon>Eukaryota</taxon>
        <taxon>Metazoa</taxon>
        <taxon>Cnidaria</taxon>
        <taxon>Anthozoa</taxon>
        <taxon>Hexacorallia</taxon>
        <taxon>Scleractinia</taxon>
        <taxon>Astrocoeniina</taxon>
        <taxon>Acroporidae</taxon>
        <taxon>Acropora</taxon>
    </lineage>
</organism>
<dbReference type="AlphaFoldDB" id="A0AAD9VFF7"/>
<name>A0AAD9VFF7_ACRCE</name>
<keyword evidence="1" id="KW-0489">Methyltransferase</keyword>
<keyword evidence="1" id="KW-0808">Transferase</keyword>
<gene>
    <name evidence="1" type="ORF">P5673_003355</name>
</gene>
<dbReference type="Proteomes" id="UP001249851">
    <property type="component" value="Unassembled WGS sequence"/>
</dbReference>
<accession>A0AAD9VFF7</accession>
<keyword evidence="2" id="KW-1185">Reference proteome</keyword>
<dbReference type="EMBL" id="JARQWQ010000005">
    <property type="protein sequence ID" value="KAK2571940.1"/>
    <property type="molecule type" value="Genomic_DNA"/>
</dbReference>
<dbReference type="GO" id="GO:0032259">
    <property type="term" value="P:methylation"/>
    <property type="evidence" value="ECO:0007669"/>
    <property type="project" value="UniProtKB-KW"/>
</dbReference>
<reference evidence="1" key="2">
    <citation type="journal article" date="2023" name="Science">
        <title>Genomic signatures of disease resistance in endangered staghorn corals.</title>
        <authorList>
            <person name="Vollmer S.V."/>
            <person name="Selwyn J.D."/>
            <person name="Despard B.A."/>
            <person name="Roesel C.L."/>
        </authorList>
    </citation>
    <scope>NUCLEOTIDE SEQUENCE</scope>
    <source>
        <strain evidence="1">K2</strain>
    </source>
</reference>
<comment type="caution">
    <text evidence="1">The sequence shown here is derived from an EMBL/GenBank/DDBJ whole genome shotgun (WGS) entry which is preliminary data.</text>
</comment>
<dbReference type="GO" id="GO:0008168">
    <property type="term" value="F:methyltransferase activity"/>
    <property type="evidence" value="ECO:0007669"/>
    <property type="project" value="UniProtKB-KW"/>
</dbReference>